<evidence type="ECO:0000256" key="2">
    <source>
        <dbReference type="SAM" id="MobiDB-lite"/>
    </source>
</evidence>
<dbReference type="RefSeq" id="XP_004635275.1">
    <property type="nucleotide sequence ID" value="XM_004635218.1"/>
</dbReference>
<dbReference type="Gene3D" id="2.40.15.10">
    <property type="entry name" value="TCL1/MTCP1"/>
    <property type="match status" value="1"/>
</dbReference>
<feature type="region of interest" description="Disordered" evidence="2">
    <location>
        <begin position="117"/>
        <end position="136"/>
    </location>
</feature>
<dbReference type="SUPFAM" id="SSF50904">
    <property type="entry name" value="Oncogene products"/>
    <property type="match status" value="1"/>
</dbReference>
<sequence length="168" mass="19443">MAQSTIFNRQVKHITEHPSRLWIWDKATFMDEQRRTWLPVILKSETNMQVLLRQQTVPVGDPKSPTQLGPSLLPLMWQHYPSEKRYQDSNFASWHVMYHIKFCDMEDILLEKVADQEKVDDQKVPDPKKVSDPEKVPEQEVLQFHSAGPGPAVHACAVFILLTVPVCE</sequence>
<dbReference type="InterPro" id="IPR004832">
    <property type="entry name" value="TCL1_MTCP1"/>
</dbReference>
<comment type="similarity">
    <text evidence="1">Belongs to the TCL1 family.</text>
</comment>
<dbReference type="OrthoDB" id="9834674at2759"/>
<gene>
    <name evidence="4" type="primary">Tcl1a</name>
</gene>
<reference evidence="4" key="1">
    <citation type="submission" date="2025-08" db="UniProtKB">
        <authorList>
            <consortium name="RefSeq"/>
        </authorList>
    </citation>
    <scope>IDENTIFICATION</scope>
</reference>
<organism evidence="3 4">
    <name type="scientific">Octodon degus</name>
    <name type="common">Degu</name>
    <name type="synonym">Sciurus degus</name>
    <dbReference type="NCBI Taxonomy" id="10160"/>
    <lineage>
        <taxon>Eukaryota</taxon>
        <taxon>Metazoa</taxon>
        <taxon>Chordata</taxon>
        <taxon>Craniata</taxon>
        <taxon>Vertebrata</taxon>
        <taxon>Euteleostomi</taxon>
        <taxon>Mammalia</taxon>
        <taxon>Eutheria</taxon>
        <taxon>Euarchontoglires</taxon>
        <taxon>Glires</taxon>
        <taxon>Rodentia</taxon>
        <taxon>Hystricomorpha</taxon>
        <taxon>Octodontidae</taxon>
        <taxon>Octodon</taxon>
    </lineage>
</organism>
<dbReference type="CTD" id="8115"/>
<evidence type="ECO:0000256" key="1">
    <source>
        <dbReference type="ARBA" id="ARBA00006399"/>
    </source>
</evidence>
<dbReference type="PANTHER" id="PTHR14060:SF4">
    <property type="entry name" value="T-CELL LEUKEMIA_LYMPHOMA PROTEIN 1A"/>
    <property type="match status" value="1"/>
</dbReference>
<dbReference type="Pfam" id="PF01840">
    <property type="entry name" value="TCL1_MTCP1"/>
    <property type="match status" value="1"/>
</dbReference>
<name>A0A6P3EZC9_OCTDE</name>
<dbReference type="GO" id="GO:0043539">
    <property type="term" value="F:protein serine/threonine kinase activator activity"/>
    <property type="evidence" value="ECO:0007669"/>
    <property type="project" value="InterPro"/>
</dbReference>
<evidence type="ECO:0000313" key="4">
    <source>
        <dbReference type="RefSeq" id="XP_004635275.1"/>
    </source>
</evidence>
<proteinExistence type="inferred from homology"/>
<dbReference type="InParanoid" id="A0A6P3EZC9"/>
<protein>
    <submittedName>
        <fullName evidence="4">T-cell leukemia/lymphoma protein 1A</fullName>
    </submittedName>
</protein>
<dbReference type="FunCoup" id="A0A6P3EZC9">
    <property type="interactions" value="407"/>
</dbReference>
<keyword evidence="3" id="KW-1185">Reference proteome</keyword>
<dbReference type="InterPro" id="IPR036672">
    <property type="entry name" value="TCL1_MTCP1_sf"/>
</dbReference>
<dbReference type="PANTHER" id="PTHR14060">
    <property type="entry name" value="PROTEIN P13 MTCP-1"/>
    <property type="match status" value="1"/>
</dbReference>
<dbReference type="GeneID" id="101570156"/>
<accession>A0A6P3EZC9</accession>
<dbReference type="AlphaFoldDB" id="A0A6P3EZC9"/>
<dbReference type="Proteomes" id="UP000515203">
    <property type="component" value="Unplaced"/>
</dbReference>
<evidence type="ECO:0000313" key="3">
    <source>
        <dbReference type="Proteomes" id="UP000515203"/>
    </source>
</evidence>